<evidence type="ECO:0000256" key="1">
    <source>
        <dbReference type="ARBA" id="ARBA00009277"/>
    </source>
</evidence>
<evidence type="ECO:0000256" key="4">
    <source>
        <dbReference type="ARBA" id="ARBA00023172"/>
    </source>
</evidence>
<dbReference type="Gene3D" id="1.10.10.60">
    <property type="entry name" value="Homeodomain-like"/>
    <property type="match status" value="1"/>
</dbReference>
<dbReference type="EMBL" id="CP026114">
    <property type="protein sequence ID" value="AUT66863.1"/>
    <property type="molecule type" value="Genomic_DNA"/>
</dbReference>
<dbReference type="Gene3D" id="3.30.420.10">
    <property type="entry name" value="Ribonuclease H-like superfamily/Ribonuclease H"/>
    <property type="match status" value="1"/>
</dbReference>
<dbReference type="KEGG" id="pter:C2L65_00705"/>
<dbReference type="Proteomes" id="UP000243502">
    <property type="component" value="Chromosome 4"/>
</dbReference>
<organism evidence="9 10">
    <name type="scientific">Paraburkholderia terrae</name>
    <dbReference type="NCBI Taxonomy" id="311230"/>
    <lineage>
        <taxon>Bacteria</taxon>
        <taxon>Pseudomonadati</taxon>
        <taxon>Pseudomonadota</taxon>
        <taxon>Betaproteobacteria</taxon>
        <taxon>Burkholderiales</taxon>
        <taxon>Burkholderiaceae</taxon>
        <taxon>Paraburkholderia</taxon>
    </lineage>
</organism>
<evidence type="ECO:0000259" key="6">
    <source>
        <dbReference type="PROSITE" id="PS50994"/>
    </source>
</evidence>
<dbReference type="EMBL" id="CP026114">
    <property type="protein sequence ID" value="AUT66814.1"/>
    <property type="molecule type" value="Genomic_DNA"/>
</dbReference>
<protein>
    <submittedName>
        <fullName evidence="9">IS21 family transposase</fullName>
    </submittedName>
</protein>
<dbReference type="PANTHER" id="PTHR35004:SF7">
    <property type="entry name" value="INTEGRASE PROTEIN"/>
    <property type="match status" value="1"/>
</dbReference>
<dbReference type="GO" id="GO:0032196">
    <property type="term" value="P:transposition"/>
    <property type="evidence" value="ECO:0007669"/>
    <property type="project" value="UniProtKB-KW"/>
</dbReference>
<dbReference type="InterPro" id="IPR001584">
    <property type="entry name" value="Integrase_cat-core"/>
</dbReference>
<dbReference type="KEGG" id="pter:C2L65_42485"/>
<feature type="domain" description="Integrase catalytic" evidence="6">
    <location>
        <begin position="122"/>
        <end position="252"/>
    </location>
</feature>
<dbReference type="GO" id="GO:0003677">
    <property type="term" value="F:DNA binding"/>
    <property type="evidence" value="ECO:0007669"/>
    <property type="project" value="UniProtKB-KW"/>
</dbReference>
<dbReference type="PROSITE" id="PS50994">
    <property type="entry name" value="INTEGRASE"/>
    <property type="match status" value="1"/>
</dbReference>
<dbReference type="Proteomes" id="UP000243502">
    <property type="component" value="Chromosome 1"/>
</dbReference>
<dbReference type="KEGG" id="pter:C2L65_44005"/>
<dbReference type="InterPro" id="IPR017894">
    <property type="entry name" value="HTH_IS21_transposase_type"/>
</dbReference>
<evidence type="ECO:0000313" key="9">
    <source>
        <dbReference type="EMBL" id="AUT66863.1"/>
    </source>
</evidence>
<keyword evidence="2" id="KW-0815">Transposition</keyword>
<keyword evidence="4" id="KW-0233">DNA recombination</keyword>
<dbReference type="EMBL" id="CP026111">
    <property type="protein sequence ID" value="AUT60999.1"/>
    <property type="molecule type" value="Genomic_DNA"/>
</dbReference>
<proteinExistence type="inferred from homology"/>
<comment type="similarity">
    <text evidence="1">Belongs to the transposase IS21/IS408/IS1162 family.</text>
</comment>
<dbReference type="PROSITE" id="PS50531">
    <property type="entry name" value="HTH_IS21"/>
    <property type="match status" value="1"/>
</dbReference>
<sequence>MGILAKIRRMYFREKVPLREIARRTGLSRNTVRTWLRQADATEPKYPKRISPSVIDDWAAQLTGWLRADSHRPKRDRRTARFMFEAIREQGYAGSYGRVSAFVRRWHEEQTEAPRKKAYVPLAFEPGEAFQFDWSCEYAFIGGLRRRLEVAHVKLNASRAFWLIAYPTQSHEMLFDAHARAFAAFGGVPRRGIYDNMKTAVDKVGRGKERAVNARFEAMCGHYLFEPEFCNRAAGWEKGIVEKNVQDRRRQIWHEAALRRWDTLDILNEWVAGQCRQAWQMRHPQWPELTVEDVLQDERTRLMPNPRPFDGYVEQTLRVSSTSLIHFQRNRYSVPTEYTNQLVSVRCYPAYLSVVVDALEIARHERSFERHMTFYDWRHYITLVERKPGALRNGAPFATMPQPLQQLQRYLLKHPGGDRVMTQVLAAVPEHGLDAVLLAVQAALDSGRPSVDHVLNVLSRLKGPVANQNVAATRLQLVEEPAADVDRYESLRTNPPEDRHV</sequence>
<evidence type="ECO:0000256" key="3">
    <source>
        <dbReference type="ARBA" id="ARBA00023125"/>
    </source>
</evidence>
<keyword evidence="3" id="KW-0238">DNA-binding</keyword>
<evidence type="ECO:0000313" key="10">
    <source>
        <dbReference type="Proteomes" id="UP000243502"/>
    </source>
</evidence>
<dbReference type="InterPro" id="IPR036397">
    <property type="entry name" value="RNaseH_sf"/>
</dbReference>
<dbReference type="GO" id="GO:0006310">
    <property type="term" value="P:DNA recombination"/>
    <property type="evidence" value="ECO:0007669"/>
    <property type="project" value="UniProtKB-KW"/>
</dbReference>
<dbReference type="Pfam" id="PF00665">
    <property type="entry name" value="rve"/>
    <property type="match status" value="1"/>
</dbReference>
<evidence type="ECO:0000256" key="2">
    <source>
        <dbReference type="ARBA" id="ARBA00022578"/>
    </source>
</evidence>
<evidence type="ECO:0000313" key="8">
    <source>
        <dbReference type="EMBL" id="AUT66814.1"/>
    </source>
</evidence>
<accession>A0A2I8F4Z8</accession>
<dbReference type="NCBIfam" id="NF033546">
    <property type="entry name" value="transpos_IS21"/>
    <property type="match status" value="1"/>
</dbReference>
<evidence type="ECO:0000313" key="7">
    <source>
        <dbReference type="EMBL" id="AUT60999.1"/>
    </source>
</evidence>
<dbReference type="AlphaFoldDB" id="A0A2I8F4Z8"/>
<dbReference type="InterPro" id="IPR009057">
    <property type="entry name" value="Homeodomain-like_sf"/>
</dbReference>
<gene>
    <name evidence="7" type="ORF">C2L65_00705</name>
    <name evidence="8" type="ORF">C2L65_42485</name>
    <name evidence="9" type="ORF">C2L65_44005</name>
</gene>
<reference evidence="9 10" key="1">
    <citation type="submission" date="2018-01" db="EMBL/GenBank/DDBJ databases">
        <title>Species boundaries and ecological features among Paraburkholderia terrae DSMZ17804T, P. hospita DSMZ17164T and P. caribensis DSMZ13236T.</title>
        <authorList>
            <person name="Pratama A.A."/>
        </authorList>
    </citation>
    <scope>NUCLEOTIDE SEQUENCE [LARGE SCALE GENOMIC DNA]</scope>
    <source>
        <strain evidence="9 10">DSM 17804</strain>
    </source>
</reference>
<feature type="domain" description="HTH IS21-type" evidence="5">
    <location>
        <begin position="3"/>
        <end position="66"/>
    </location>
</feature>
<dbReference type="InterPro" id="IPR054353">
    <property type="entry name" value="IstA-like_C"/>
</dbReference>
<name>A0A2I8F4Z8_9BURK</name>
<evidence type="ECO:0000259" key="5">
    <source>
        <dbReference type="PROSITE" id="PS50531"/>
    </source>
</evidence>
<dbReference type="SUPFAM" id="SSF46689">
    <property type="entry name" value="Homeodomain-like"/>
    <property type="match status" value="1"/>
</dbReference>
<dbReference type="OrthoDB" id="3542865at2"/>
<dbReference type="GO" id="GO:0015074">
    <property type="term" value="P:DNA integration"/>
    <property type="evidence" value="ECO:0007669"/>
    <property type="project" value="InterPro"/>
</dbReference>
<dbReference type="Pfam" id="PF22483">
    <property type="entry name" value="Mu-transpos_C_2"/>
    <property type="match status" value="1"/>
</dbReference>
<dbReference type="PANTHER" id="PTHR35004">
    <property type="entry name" value="TRANSPOSASE RV3428C-RELATED"/>
    <property type="match status" value="1"/>
</dbReference>